<evidence type="ECO:0000313" key="2">
    <source>
        <dbReference type="EMBL" id="EGX96616.1"/>
    </source>
</evidence>
<dbReference type="OrthoDB" id="5273928at2759"/>
<dbReference type="EMBL" id="JH126399">
    <property type="protein sequence ID" value="EGX96616.1"/>
    <property type="molecule type" value="Genomic_DNA"/>
</dbReference>
<organism evidence="2 3">
    <name type="scientific">Cordyceps militaris (strain CM01)</name>
    <name type="common">Caterpillar fungus</name>
    <dbReference type="NCBI Taxonomy" id="983644"/>
    <lineage>
        <taxon>Eukaryota</taxon>
        <taxon>Fungi</taxon>
        <taxon>Dikarya</taxon>
        <taxon>Ascomycota</taxon>
        <taxon>Pezizomycotina</taxon>
        <taxon>Sordariomycetes</taxon>
        <taxon>Hypocreomycetidae</taxon>
        <taxon>Hypocreales</taxon>
        <taxon>Cordycipitaceae</taxon>
        <taxon>Cordyceps</taxon>
    </lineage>
</organism>
<dbReference type="AlphaFoldDB" id="G3J445"/>
<gene>
    <name evidence="2" type="ORF">CCM_01274</name>
</gene>
<dbReference type="InParanoid" id="G3J445"/>
<sequence length="479" mass="53251">MYDELSGMSVNQWTVAARRPAARGTLDWSRVAPLKYQEPPAKHARPLVDMAIRAVAKNIGHVSKELLEQLPASMLWRLWRFLEARGGASLHAWKIFSDLLISDGQEDPVLGLYRFRQHVCRPDEALKLYTQPLNSASVEFIAHLTISGHCLFTGTELLALADMKNLGVLELIQPADHIQASHPQVSDRIVRGWSDAADPFPVLRVLRIWADQLLTDVSLRWVAKFPSLVLYDVVAAKADWRSVYEKADATGWTVASIAKAVEDTSILRHLMLLAPEEAEDGAIDPSPGLCRSIDIDLTNLSSDSRCVLKRVPYAEAPPLLDYLVDPAKVSAKQPAAIHRRPRPVANEFCHDTAFETWAFWLYSLIGQLSGDRDLESRGVRPAQQTIAGPFVLPSKPMASLFLGHSGQGGIASRPSYNSRGLFATKRYTFTRPDLQYDLTPKTRATEQPAPLGIVSDPRPPPSMKSKKRRRMEDVLGSFG</sequence>
<dbReference type="Proteomes" id="UP000001610">
    <property type="component" value="Unassembled WGS sequence"/>
</dbReference>
<dbReference type="GeneID" id="18163305"/>
<name>G3J445_CORMM</name>
<evidence type="ECO:0000256" key="1">
    <source>
        <dbReference type="SAM" id="MobiDB-lite"/>
    </source>
</evidence>
<dbReference type="eggNOG" id="ENOG502SDT6">
    <property type="taxonomic scope" value="Eukaryota"/>
</dbReference>
<dbReference type="HOGENOM" id="CLU_037053_0_0_1"/>
<dbReference type="KEGG" id="cmt:CCM_01274"/>
<reference evidence="2 3" key="1">
    <citation type="journal article" date="2011" name="Genome Biol.">
        <title>Genome sequence of the insect pathogenic fungus Cordyceps militaris, a valued traditional Chinese medicine.</title>
        <authorList>
            <person name="Zheng P."/>
            <person name="Xia Y."/>
            <person name="Xiao G."/>
            <person name="Xiong C."/>
            <person name="Hu X."/>
            <person name="Zhang S."/>
            <person name="Zheng H."/>
            <person name="Huang Y."/>
            <person name="Zhou Y."/>
            <person name="Wang S."/>
            <person name="Zhao G.P."/>
            <person name="Liu X."/>
            <person name="St Leger R.J."/>
            <person name="Wang C."/>
        </authorList>
    </citation>
    <scope>NUCLEOTIDE SEQUENCE [LARGE SCALE GENOMIC DNA]</scope>
    <source>
        <strain evidence="2 3">CM01</strain>
    </source>
</reference>
<dbReference type="OMA" id="FRQHICH"/>
<evidence type="ECO:0000313" key="3">
    <source>
        <dbReference type="Proteomes" id="UP000001610"/>
    </source>
</evidence>
<proteinExistence type="predicted"/>
<accession>G3J445</accession>
<dbReference type="RefSeq" id="XP_006666493.1">
    <property type="nucleotide sequence ID" value="XM_006666430.1"/>
</dbReference>
<keyword evidence="3" id="KW-1185">Reference proteome</keyword>
<dbReference type="VEuPathDB" id="FungiDB:CCM_01274"/>
<feature type="region of interest" description="Disordered" evidence="1">
    <location>
        <begin position="440"/>
        <end position="479"/>
    </location>
</feature>
<evidence type="ECO:0008006" key="4">
    <source>
        <dbReference type="Google" id="ProtNLM"/>
    </source>
</evidence>
<protein>
    <recommendedName>
        <fullName evidence="4">Succinyl-3-ketoacid-coenzyme a transferase</fullName>
    </recommendedName>
</protein>